<dbReference type="Pfam" id="PF00067">
    <property type="entry name" value="p450"/>
    <property type="match status" value="1"/>
</dbReference>
<keyword evidence="7" id="KW-0503">Monooxygenase</keyword>
<dbReference type="STRING" id="4540.A0A3L6RF39"/>
<evidence type="ECO:0000256" key="4">
    <source>
        <dbReference type="ARBA" id="ARBA00022989"/>
    </source>
</evidence>
<keyword evidence="6 7" id="KW-0349">Heme</keyword>
<dbReference type="PROSITE" id="PS00086">
    <property type="entry name" value="CYTOCHROME_P450"/>
    <property type="match status" value="1"/>
</dbReference>
<evidence type="ECO:0000256" key="2">
    <source>
        <dbReference type="ARBA" id="ARBA00022692"/>
    </source>
</evidence>
<comment type="similarity">
    <text evidence="7">Belongs to the cytochrome P450 family.</text>
</comment>
<dbReference type="PANTHER" id="PTHR24298:SF823">
    <property type="entry name" value="CYTOCHROME P450 SUPERFAMILY PROTEIN-RELATED"/>
    <property type="match status" value="1"/>
</dbReference>
<dbReference type="PRINTS" id="PR00463">
    <property type="entry name" value="EP450I"/>
</dbReference>
<dbReference type="GO" id="GO:0016020">
    <property type="term" value="C:membrane"/>
    <property type="evidence" value="ECO:0007669"/>
    <property type="project" value="UniProtKB-SubCell"/>
</dbReference>
<proteinExistence type="inferred from homology"/>
<feature type="binding site" description="axial binding residue" evidence="6">
    <location>
        <position position="451"/>
    </location>
    <ligand>
        <name>heme</name>
        <dbReference type="ChEBI" id="CHEBI:30413"/>
    </ligand>
    <ligandPart>
        <name>Fe</name>
        <dbReference type="ChEBI" id="CHEBI:18248"/>
    </ligandPart>
</feature>
<keyword evidence="9" id="KW-1185">Reference proteome</keyword>
<dbReference type="InterPro" id="IPR017972">
    <property type="entry name" value="Cyt_P450_CS"/>
</dbReference>
<evidence type="ECO:0000313" key="9">
    <source>
        <dbReference type="Proteomes" id="UP000275267"/>
    </source>
</evidence>
<dbReference type="SUPFAM" id="SSF48264">
    <property type="entry name" value="Cytochrome P450"/>
    <property type="match status" value="1"/>
</dbReference>
<reference evidence="9" key="1">
    <citation type="journal article" date="2019" name="Nat. Commun.">
        <title>The genome of broomcorn millet.</title>
        <authorList>
            <person name="Zou C."/>
            <person name="Miki D."/>
            <person name="Li D."/>
            <person name="Tang Q."/>
            <person name="Xiao L."/>
            <person name="Rajput S."/>
            <person name="Deng P."/>
            <person name="Jia W."/>
            <person name="Huang R."/>
            <person name="Zhang M."/>
            <person name="Sun Y."/>
            <person name="Hu J."/>
            <person name="Fu X."/>
            <person name="Schnable P.S."/>
            <person name="Li F."/>
            <person name="Zhang H."/>
            <person name="Feng B."/>
            <person name="Zhu X."/>
            <person name="Liu R."/>
            <person name="Schnable J.C."/>
            <person name="Zhu J.-K."/>
            <person name="Zhang H."/>
        </authorList>
    </citation>
    <scope>NUCLEOTIDE SEQUENCE [LARGE SCALE GENOMIC DNA]</scope>
</reference>
<gene>
    <name evidence="8" type="ORF">C2845_PM13G02750</name>
</gene>
<dbReference type="InterPro" id="IPR036396">
    <property type="entry name" value="Cyt_P450_sf"/>
</dbReference>
<evidence type="ECO:0000256" key="5">
    <source>
        <dbReference type="ARBA" id="ARBA00023136"/>
    </source>
</evidence>
<dbReference type="PANTHER" id="PTHR24298">
    <property type="entry name" value="FLAVONOID 3'-MONOOXYGENASE-RELATED"/>
    <property type="match status" value="1"/>
</dbReference>
<protein>
    <submittedName>
        <fullName evidence="8">Cytochrome P450 89A2-like</fullName>
    </submittedName>
</protein>
<keyword evidence="3 6" id="KW-0479">Metal-binding</keyword>
<evidence type="ECO:0000256" key="3">
    <source>
        <dbReference type="ARBA" id="ARBA00022723"/>
    </source>
</evidence>
<dbReference type="Proteomes" id="UP000275267">
    <property type="component" value="Unassembled WGS sequence"/>
</dbReference>
<comment type="caution">
    <text evidence="8">The sequence shown here is derived from an EMBL/GenBank/DDBJ whole genome shotgun (WGS) entry which is preliminary data.</text>
</comment>
<evidence type="ECO:0000313" key="8">
    <source>
        <dbReference type="EMBL" id="RLN03200.1"/>
    </source>
</evidence>
<dbReference type="InterPro" id="IPR001128">
    <property type="entry name" value="Cyt_P450"/>
</dbReference>
<dbReference type="OrthoDB" id="1470350at2759"/>
<evidence type="ECO:0000256" key="7">
    <source>
        <dbReference type="RuleBase" id="RU000461"/>
    </source>
</evidence>
<dbReference type="EMBL" id="PQIB02000008">
    <property type="protein sequence ID" value="RLN03200.1"/>
    <property type="molecule type" value="Genomic_DNA"/>
</dbReference>
<dbReference type="InterPro" id="IPR051103">
    <property type="entry name" value="Plant_metabolite_P450s"/>
</dbReference>
<sequence length="515" mass="57055">MRDALIFLLLPLTLLLVHIVGRLRLRHAPTRKAAYARLAAARSALLRKLPTLGLGLQPDVYVTDRFVAHRLLVRGAAAGGAFSDRPPSIVPSAVLSRRRHYNINSAPYGPLWRAVRRNLTSEILHPSRLRRYGPARRRALGDLVADLDRQRATGGVVLAAESLRDAMFGLLAAMCFGSSVDAGLVCAMADAQDDLVQCFLGLRVFATLPAVTGLIYRNRWRKLVELRRQQEQTYLPLIDARRDRPNRHGEAPAYVDTLVDLRVTDEHAAAGGNRRRRRRQQRRLTDGELVGLCSEFLGAGTEPAAAALQWIMANLVKRPDVQRALREEIDAAVGSDADEVGEEVLGRLEYLNAVIMEGLRLHPTVPMVLRQVMAEDHVVLDGRRLPAGTAVHFPLARLACDKTAWADPREFRPERFLAGGEGEGEGVSLVAAAGSAGEIRMMPFGAGRRICPGMGVAVLHLGYFVANLVREFEWAEAEGDHAVDLRPHLGFFTVMNRPLRARLMRRRRREAKPCC</sequence>
<dbReference type="GO" id="GO:0020037">
    <property type="term" value="F:heme binding"/>
    <property type="evidence" value="ECO:0007669"/>
    <property type="project" value="InterPro"/>
</dbReference>
<keyword evidence="7" id="KW-0560">Oxidoreductase</keyword>
<dbReference type="GO" id="GO:0016709">
    <property type="term" value="F:oxidoreductase activity, acting on paired donors, with incorporation or reduction of molecular oxygen, NAD(P)H as one donor, and incorporation of one atom of oxygen"/>
    <property type="evidence" value="ECO:0007669"/>
    <property type="project" value="TreeGrafter"/>
</dbReference>
<keyword evidence="2" id="KW-0812">Transmembrane</keyword>
<keyword evidence="4" id="KW-1133">Transmembrane helix</keyword>
<keyword evidence="6 7" id="KW-0408">Iron</keyword>
<evidence type="ECO:0000256" key="6">
    <source>
        <dbReference type="PIRSR" id="PIRSR602401-1"/>
    </source>
</evidence>
<organism evidence="8 9">
    <name type="scientific">Panicum miliaceum</name>
    <name type="common">Proso millet</name>
    <name type="synonym">Broomcorn millet</name>
    <dbReference type="NCBI Taxonomy" id="4540"/>
    <lineage>
        <taxon>Eukaryota</taxon>
        <taxon>Viridiplantae</taxon>
        <taxon>Streptophyta</taxon>
        <taxon>Embryophyta</taxon>
        <taxon>Tracheophyta</taxon>
        <taxon>Spermatophyta</taxon>
        <taxon>Magnoliopsida</taxon>
        <taxon>Liliopsida</taxon>
        <taxon>Poales</taxon>
        <taxon>Poaceae</taxon>
        <taxon>PACMAD clade</taxon>
        <taxon>Panicoideae</taxon>
        <taxon>Panicodae</taxon>
        <taxon>Paniceae</taxon>
        <taxon>Panicinae</taxon>
        <taxon>Panicum</taxon>
        <taxon>Panicum sect. Panicum</taxon>
    </lineage>
</organism>
<dbReference type="InterPro" id="IPR002401">
    <property type="entry name" value="Cyt_P450_E_grp-I"/>
</dbReference>
<dbReference type="GO" id="GO:0005506">
    <property type="term" value="F:iron ion binding"/>
    <property type="evidence" value="ECO:0007669"/>
    <property type="project" value="InterPro"/>
</dbReference>
<dbReference type="PRINTS" id="PR00385">
    <property type="entry name" value="P450"/>
</dbReference>
<dbReference type="Gene3D" id="1.10.630.10">
    <property type="entry name" value="Cytochrome P450"/>
    <property type="match status" value="1"/>
</dbReference>
<name>A0A3L6RF39_PANMI</name>
<accession>A0A3L6RF39</accession>
<keyword evidence="5" id="KW-0472">Membrane</keyword>
<evidence type="ECO:0000256" key="1">
    <source>
        <dbReference type="ARBA" id="ARBA00004167"/>
    </source>
</evidence>
<dbReference type="AlphaFoldDB" id="A0A3L6RF39"/>
<comment type="cofactor">
    <cofactor evidence="6">
        <name>heme</name>
        <dbReference type="ChEBI" id="CHEBI:30413"/>
    </cofactor>
</comment>
<comment type="subcellular location">
    <subcellularLocation>
        <location evidence="1">Membrane</location>
        <topology evidence="1">Single-pass membrane protein</topology>
    </subcellularLocation>
</comment>
<dbReference type="CDD" id="cd11075">
    <property type="entry name" value="CYP77_89"/>
    <property type="match status" value="1"/>
</dbReference>